<dbReference type="EMBL" id="QTSX02003556">
    <property type="protein sequence ID" value="KAJ9070915.1"/>
    <property type="molecule type" value="Genomic_DNA"/>
</dbReference>
<reference evidence="1" key="1">
    <citation type="submission" date="2022-04" db="EMBL/GenBank/DDBJ databases">
        <title>Genome of the entomopathogenic fungus Entomophthora muscae.</title>
        <authorList>
            <person name="Elya C."/>
            <person name="Lovett B.R."/>
            <person name="Lee E."/>
            <person name="Macias A.M."/>
            <person name="Hajek A.E."/>
            <person name="De Bivort B.L."/>
            <person name="Kasson M.T."/>
            <person name="De Fine Licht H.H."/>
            <person name="Stajich J.E."/>
        </authorList>
    </citation>
    <scope>NUCLEOTIDE SEQUENCE</scope>
    <source>
        <strain evidence="1">Berkeley</strain>
    </source>
</reference>
<protein>
    <submittedName>
        <fullName evidence="1">Uncharacterized protein</fullName>
    </submittedName>
</protein>
<organism evidence="1 2">
    <name type="scientific">Entomophthora muscae</name>
    <dbReference type="NCBI Taxonomy" id="34485"/>
    <lineage>
        <taxon>Eukaryota</taxon>
        <taxon>Fungi</taxon>
        <taxon>Fungi incertae sedis</taxon>
        <taxon>Zoopagomycota</taxon>
        <taxon>Entomophthoromycotina</taxon>
        <taxon>Entomophthoromycetes</taxon>
        <taxon>Entomophthorales</taxon>
        <taxon>Entomophthoraceae</taxon>
        <taxon>Entomophthora</taxon>
    </lineage>
</organism>
<sequence>MTSWFKFNRNNRNTAVRQHAILTGIKIKNAKGESVLISDYWKTATLVMKVFRRFGCPLCRYEAKLLSELKPTFEELGIELIGVGFEENRLGEFITGGFWAWQILIDTNLTIHNILELPKLEISRGLDDLVNSVTRNAVAKASRLKITGDAKGDGFQMGGTFVFEKTTGKMLFAHRQTGAGNFPSFKELIKACGGDPNSIEEKYPRECLTQ</sequence>
<dbReference type="Proteomes" id="UP001165960">
    <property type="component" value="Unassembled WGS sequence"/>
</dbReference>
<comment type="caution">
    <text evidence="1">The sequence shown here is derived from an EMBL/GenBank/DDBJ whole genome shotgun (WGS) entry which is preliminary data.</text>
</comment>
<gene>
    <name evidence="1" type="ORF">DSO57_1002544</name>
</gene>
<name>A0ACC2T8F9_9FUNG</name>
<accession>A0ACC2T8F9</accession>
<evidence type="ECO:0000313" key="2">
    <source>
        <dbReference type="Proteomes" id="UP001165960"/>
    </source>
</evidence>
<proteinExistence type="predicted"/>
<keyword evidence="2" id="KW-1185">Reference proteome</keyword>
<evidence type="ECO:0000313" key="1">
    <source>
        <dbReference type="EMBL" id="KAJ9070915.1"/>
    </source>
</evidence>